<comment type="catalytic activity">
    <reaction evidence="3">
        <text>N-acetyl-D-muramate 6-phosphate + H2O = N-acetyl-D-glucosamine 6-phosphate + (R)-lactate</text>
        <dbReference type="Rhea" id="RHEA:26410"/>
        <dbReference type="ChEBI" id="CHEBI:15377"/>
        <dbReference type="ChEBI" id="CHEBI:16004"/>
        <dbReference type="ChEBI" id="CHEBI:57513"/>
        <dbReference type="ChEBI" id="CHEBI:58722"/>
        <dbReference type="EC" id="4.2.1.126"/>
    </reaction>
</comment>
<comment type="similarity">
    <text evidence="3">Belongs to the GCKR-like family. MurNAc-6-P etherase subfamily.</text>
</comment>
<name>A0ABX5ID00_9STAP</name>
<dbReference type="Gene3D" id="1.10.8.1080">
    <property type="match status" value="1"/>
</dbReference>
<dbReference type="PANTHER" id="PTHR10088">
    <property type="entry name" value="GLUCOKINASE REGULATORY PROTEIN"/>
    <property type="match status" value="1"/>
</dbReference>
<keyword evidence="1 3" id="KW-0456">Lyase</keyword>
<dbReference type="Pfam" id="PF20741">
    <property type="entry name" value="GKRP-like_C"/>
    <property type="match status" value="1"/>
</dbReference>
<evidence type="ECO:0000259" key="4">
    <source>
        <dbReference type="PROSITE" id="PS51464"/>
    </source>
</evidence>
<dbReference type="InterPro" id="IPR005486">
    <property type="entry name" value="Glucokinase_regulatory_CS"/>
</dbReference>
<evidence type="ECO:0000256" key="2">
    <source>
        <dbReference type="ARBA" id="ARBA00023277"/>
    </source>
</evidence>
<comment type="function">
    <text evidence="3">Specifically catalyzes the cleavage of the D-lactyl ether substituent of MurNAc 6-phosphate, producing GlcNAc 6-phosphate and D-lactate.</text>
</comment>
<gene>
    <name evidence="3 5" type="primary">murQ</name>
    <name evidence="5" type="ORF">BU607_10035</name>
</gene>
<dbReference type="PROSITE" id="PS51464">
    <property type="entry name" value="SIS"/>
    <property type="match status" value="1"/>
</dbReference>
<dbReference type="InterPro" id="IPR001347">
    <property type="entry name" value="SIS_dom"/>
</dbReference>
<dbReference type="Gene3D" id="3.40.50.10490">
    <property type="entry name" value="Glucose-6-phosphate isomerase like protein, domain 1"/>
    <property type="match status" value="1"/>
</dbReference>
<evidence type="ECO:0000256" key="1">
    <source>
        <dbReference type="ARBA" id="ARBA00023239"/>
    </source>
</evidence>
<feature type="active site" description="Proton donor" evidence="3">
    <location>
        <position position="81"/>
    </location>
</feature>
<keyword evidence="6" id="KW-1185">Reference proteome</keyword>
<evidence type="ECO:0000256" key="3">
    <source>
        <dbReference type="HAMAP-Rule" id="MF_00068"/>
    </source>
</evidence>
<dbReference type="NCBIfam" id="NF009222">
    <property type="entry name" value="PRK12570.1"/>
    <property type="match status" value="1"/>
</dbReference>
<feature type="active site" evidence="3">
    <location>
        <position position="112"/>
    </location>
</feature>
<comment type="caution">
    <text evidence="5">The sequence shown here is derived from an EMBL/GenBank/DDBJ whole genome shotgun (WGS) entry which is preliminary data.</text>
</comment>
<dbReference type="NCBIfam" id="TIGR00274">
    <property type="entry name" value="N-acetylmuramic acid 6-phosphate etherase"/>
    <property type="match status" value="1"/>
</dbReference>
<keyword evidence="2 3" id="KW-0119">Carbohydrate metabolism</keyword>
<comment type="subunit">
    <text evidence="3">Homodimer.</text>
</comment>
<dbReference type="PANTHER" id="PTHR10088:SF4">
    <property type="entry name" value="GLUCOKINASE REGULATORY PROTEIN"/>
    <property type="match status" value="1"/>
</dbReference>
<organism evidence="5 6">
    <name type="scientific">Staphylococcus auricularis</name>
    <dbReference type="NCBI Taxonomy" id="29379"/>
    <lineage>
        <taxon>Bacteria</taxon>
        <taxon>Bacillati</taxon>
        <taxon>Bacillota</taxon>
        <taxon>Bacilli</taxon>
        <taxon>Bacillales</taxon>
        <taxon>Staphylococcaceae</taxon>
        <taxon>Staphylococcus</taxon>
    </lineage>
</organism>
<sequence>MKKLTTEARNRATMHLDEMSIYDALKVMNLEDQLVPSLISEHLQTLTEIIKMTTQQFNADGRIIYMGAGTSGRLGVLDAVECVPTFNVSHDQVIGLIAGGPSAMKEAVEGAEDDPSQGAADLKGLHLQPEDVVIGIAASGQTPYVVGGLNYANDVGAYTVAIACNQDTAIGKLAQYPLEIPVGPEVLTGSTRLKAGSAQKMILNMISTLTMVGAGKVYDNLMVDVKPTNQKLVQRAVHIIEEICEVSQTEAQDLYEAANHDLKVAIVMHMRDCSTNEARQRLTAHHGKIKAALKDN</sequence>
<protein>
    <recommendedName>
        <fullName evidence="3">N-acetylmuramic acid 6-phosphate etherase</fullName>
        <shortName evidence="3">MurNAc-6-P etherase</shortName>
        <ecNumber evidence="3">4.2.1.126</ecNumber>
    </recommendedName>
    <alternativeName>
        <fullName evidence="3">N-acetylmuramic acid 6-phosphate hydrolase</fullName>
    </alternativeName>
    <alternativeName>
        <fullName evidence="3">N-acetylmuramic acid 6-phosphate lyase</fullName>
    </alternativeName>
</protein>
<dbReference type="InterPro" id="IPR046348">
    <property type="entry name" value="SIS_dom_sf"/>
</dbReference>
<dbReference type="CDD" id="cd05007">
    <property type="entry name" value="SIS_Etherase"/>
    <property type="match status" value="1"/>
</dbReference>
<proteinExistence type="inferred from homology"/>
<dbReference type="HAMAP" id="MF_00068">
    <property type="entry name" value="MurQ"/>
    <property type="match status" value="1"/>
</dbReference>
<comment type="pathway">
    <text evidence="3">Amino-sugar metabolism; N-acetylmuramate degradation.</text>
</comment>
<comment type="miscellaneous">
    <text evidence="3">A lyase-type mechanism (elimination/hydration) is suggested for the cleavage of the lactyl ether bond of MurNAc 6-phosphate, with the formation of an alpha,beta-unsaturated aldehyde intermediate with (E)-stereochemistry, followed by the syn addition of water to give product.</text>
</comment>
<dbReference type="SUPFAM" id="SSF53697">
    <property type="entry name" value="SIS domain"/>
    <property type="match status" value="1"/>
</dbReference>
<dbReference type="Pfam" id="PF22645">
    <property type="entry name" value="GKRP_SIS_N"/>
    <property type="match status" value="1"/>
</dbReference>
<dbReference type="EC" id="4.2.1.126" evidence="3"/>
<feature type="domain" description="SIS" evidence="4">
    <location>
        <begin position="53"/>
        <end position="216"/>
    </location>
</feature>
<evidence type="ECO:0000313" key="6">
    <source>
        <dbReference type="Proteomes" id="UP000242694"/>
    </source>
</evidence>
<evidence type="ECO:0000313" key="5">
    <source>
        <dbReference type="EMBL" id="PTH13062.1"/>
    </source>
</evidence>
<dbReference type="InterPro" id="IPR040190">
    <property type="entry name" value="MURQ/GCKR"/>
</dbReference>
<accession>A0ABX5ID00</accession>
<dbReference type="NCBIfam" id="NF003915">
    <property type="entry name" value="PRK05441.1"/>
    <property type="match status" value="1"/>
</dbReference>
<reference evidence="5 6" key="1">
    <citation type="journal article" date="2016" name="Front. Microbiol.">
        <title>Comprehensive Phylogenetic Analysis of Bovine Non-aureus Staphylococci Species Based on Whole-Genome Sequencing.</title>
        <authorList>
            <person name="Naushad S."/>
            <person name="Barkema H.W."/>
            <person name="Luby C."/>
            <person name="Condas L.A."/>
            <person name="Nobrega D.B."/>
            <person name="Carson D.A."/>
            <person name="De Buck J."/>
        </authorList>
    </citation>
    <scope>NUCLEOTIDE SEQUENCE [LARGE SCALE GENOMIC DNA]</scope>
    <source>
        <strain evidence="5 6">SNUC 993</strain>
    </source>
</reference>
<dbReference type="PROSITE" id="PS01272">
    <property type="entry name" value="GCKR"/>
    <property type="match status" value="1"/>
</dbReference>
<dbReference type="RefSeq" id="WP_107392227.1">
    <property type="nucleotide sequence ID" value="NZ_JAHCOE010000002.1"/>
</dbReference>
<dbReference type="InterPro" id="IPR005488">
    <property type="entry name" value="Etherase_MurQ"/>
</dbReference>
<dbReference type="Proteomes" id="UP000242694">
    <property type="component" value="Unassembled WGS sequence"/>
</dbReference>
<dbReference type="EMBL" id="PZDI01000069">
    <property type="protein sequence ID" value="PTH13062.1"/>
    <property type="molecule type" value="Genomic_DNA"/>
</dbReference>